<dbReference type="InterPro" id="IPR011701">
    <property type="entry name" value="MFS"/>
</dbReference>
<comment type="caution">
    <text evidence="7">The sequence shown here is derived from an EMBL/GenBank/DDBJ whole genome shotgun (WGS) entry which is preliminary data.</text>
</comment>
<dbReference type="PANTHER" id="PTHR11662">
    <property type="entry name" value="SOLUTE CARRIER FAMILY 17"/>
    <property type="match status" value="1"/>
</dbReference>
<accession>A0ABU8X980</accession>
<feature type="domain" description="Major facilitator superfamily (MFS) profile" evidence="6">
    <location>
        <begin position="15"/>
        <end position="413"/>
    </location>
</feature>
<keyword evidence="4 5" id="KW-0472">Membrane</keyword>
<sequence>MTAQEKYRPARAWSIAAMLTVFILVNFADKIVLGLVAVPMMEDLKLSPSEFGLIGSSFFWLFAVSGIVGGFLADRLSTKWMLFVMALSWSLFQLPIALSSSLAVIIGARVMLGAGEGPAWPVAIHSAYKWFPDNKRNLPVAFFSQGGAVGLLLAGMTVPLITAHYGWRMSFYVLAAVGVVWALVWMVVGAEGKLDVKDSAAEARAKATEVPLGRVLKDRTVYGNFLLHFVGYWGLSASLTWLPAYFQKGLGYDNVAAGRLYGIVVAVSIPLVIAISMWSQKMLDKGWSSRDARGRFASITLIVAGILMAMMMLDAPSSAMRIGLFAVAFGLTTAIYSLGPAMLAQVTPTSRRGAVLAIDNSIASLAGVMAPAVSGALIQAAPGAIGFEHGFALTGALMIVGGIVGFFIVDPEGSATKLLRPAPAY</sequence>
<comment type="subcellular location">
    <subcellularLocation>
        <location evidence="1">Membrane</location>
        <topology evidence="1">Multi-pass membrane protein</topology>
    </subcellularLocation>
</comment>
<feature type="transmembrane region" description="Helical" evidence="5">
    <location>
        <begin position="225"/>
        <end position="246"/>
    </location>
</feature>
<feature type="transmembrane region" description="Helical" evidence="5">
    <location>
        <begin position="169"/>
        <end position="188"/>
    </location>
</feature>
<feature type="transmembrane region" description="Helical" evidence="5">
    <location>
        <begin position="51"/>
        <end position="73"/>
    </location>
</feature>
<gene>
    <name evidence="7" type="ORF">WKW79_13565</name>
</gene>
<dbReference type="InterPro" id="IPR020846">
    <property type="entry name" value="MFS_dom"/>
</dbReference>
<dbReference type="Proteomes" id="UP001367030">
    <property type="component" value="Unassembled WGS sequence"/>
</dbReference>
<evidence type="ECO:0000256" key="3">
    <source>
        <dbReference type="ARBA" id="ARBA00022989"/>
    </source>
</evidence>
<feature type="transmembrane region" description="Helical" evidence="5">
    <location>
        <begin position="355"/>
        <end position="378"/>
    </location>
</feature>
<feature type="transmembrane region" description="Helical" evidence="5">
    <location>
        <begin position="258"/>
        <end position="276"/>
    </location>
</feature>
<evidence type="ECO:0000256" key="4">
    <source>
        <dbReference type="ARBA" id="ARBA00023136"/>
    </source>
</evidence>
<evidence type="ECO:0000313" key="7">
    <source>
        <dbReference type="EMBL" id="MEJ8855608.1"/>
    </source>
</evidence>
<dbReference type="Pfam" id="PF07690">
    <property type="entry name" value="MFS_1"/>
    <property type="match status" value="2"/>
</dbReference>
<evidence type="ECO:0000256" key="2">
    <source>
        <dbReference type="ARBA" id="ARBA00022692"/>
    </source>
</evidence>
<dbReference type="Gene3D" id="1.20.1250.20">
    <property type="entry name" value="MFS general substrate transporter like domains"/>
    <property type="match status" value="2"/>
</dbReference>
<evidence type="ECO:0000313" key="8">
    <source>
        <dbReference type="Proteomes" id="UP001367030"/>
    </source>
</evidence>
<organism evidence="7 8">
    <name type="scientific">Variovorax robiniae</name>
    <dbReference type="NCBI Taxonomy" id="1836199"/>
    <lineage>
        <taxon>Bacteria</taxon>
        <taxon>Pseudomonadati</taxon>
        <taxon>Pseudomonadota</taxon>
        <taxon>Betaproteobacteria</taxon>
        <taxon>Burkholderiales</taxon>
        <taxon>Comamonadaceae</taxon>
        <taxon>Variovorax</taxon>
    </lineage>
</organism>
<dbReference type="PROSITE" id="PS50850">
    <property type="entry name" value="MFS"/>
    <property type="match status" value="1"/>
</dbReference>
<dbReference type="RefSeq" id="WP_340335694.1">
    <property type="nucleotide sequence ID" value="NZ_JBBKZS010000005.1"/>
</dbReference>
<dbReference type="InterPro" id="IPR036259">
    <property type="entry name" value="MFS_trans_sf"/>
</dbReference>
<feature type="transmembrane region" description="Helical" evidence="5">
    <location>
        <begin position="12"/>
        <end position="39"/>
    </location>
</feature>
<keyword evidence="2 5" id="KW-0812">Transmembrane</keyword>
<feature type="transmembrane region" description="Helical" evidence="5">
    <location>
        <begin position="140"/>
        <end position="162"/>
    </location>
</feature>
<feature type="transmembrane region" description="Helical" evidence="5">
    <location>
        <begin position="390"/>
        <end position="409"/>
    </location>
</feature>
<feature type="transmembrane region" description="Helical" evidence="5">
    <location>
        <begin position="80"/>
        <end position="106"/>
    </location>
</feature>
<feature type="transmembrane region" description="Helical" evidence="5">
    <location>
        <begin position="322"/>
        <end position="343"/>
    </location>
</feature>
<evidence type="ECO:0000256" key="5">
    <source>
        <dbReference type="SAM" id="Phobius"/>
    </source>
</evidence>
<proteinExistence type="predicted"/>
<dbReference type="InterPro" id="IPR050382">
    <property type="entry name" value="MFS_Na/Anion_cotransporter"/>
</dbReference>
<evidence type="ECO:0000256" key="1">
    <source>
        <dbReference type="ARBA" id="ARBA00004141"/>
    </source>
</evidence>
<feature type="transmembrane region" description="Helical" evidence="5">
    <location>
        <begin position="296"/>
        <end position="315"/>
    </location>
</feature>
<dbReference type="EMBL" id="JBBKZS010000005">
    <property type="protein sequence ID" value="MEJ8855608.1"/>
    <property type="molecule type" value="Genomic_DNA"/>
</dbReference>
<name>A0ABU8X980_9BURK</name>
<keyword evidence="8" id="KW-1185">Reference proteome</keyword>
<protein>
    <submittedName>
        <fullName evidence="7">MFS transporter</fullName>
    </submittedName>
</protein>
<reference evidence="7 8" key="1">
    <citation type="submission" date="2024-03" db="EMBL/GenBank/DDBJ databases">
        <title>Novel species of the genus Variovorax.</title>
        <authorList>
            <person name="Liu Q."/>
            <person name="Xin Y.-H."/>
        </authorList>
    </citation>
    <scope>NUCLEOTIDE SEQUENCE [LARGE SCALE GENOMIC DNA]</scope>
    <source>
        <strain evidence="7 8">KACC 18901</strain>
    </source>
</reference>
<dbReference type="SUPFAM" id="SSF103473">
    <property type="entry name" value="MFS general substrate transporter"/>
    <property type="match status" value="1"/>
</dbReference>
<dbReference type="PANTHER" id="PTHR11662:SF450">
    <property type="entry name" value="BLR1003 PROTEIN"/>
    <property type="match status" value="1"/>
</dbReference>
<evidence type="ECO:0000259" key="6">
    <source>
        <dbReference type="PROSITE" id="PS50850"/>
    </source>
</evidence>
<keyword evidence="3 5" id="KW-1133">Transmembrane helix</keyword>